<dbReference type="EMBL" id="AIMB01000001">
    <property type="protein sequence ID" value="EJF91760.1"/>
    <property type="molecule type" value="Genomic_DNA"/>
</dbReference>
<name>J1K3N6_9HYPH</name>
<evidence type="ECO:0000256" key="1">
    <source>
        <dbReference type="SAM" id="Coils"/>
    </source>
</evidence>
<keyword evidence="3" id="KW-1185">Reference proteome</keyword>
<dbReference type="OrthoDB" id="7362854at2"/>
<dbReference type="eggNOG" id="COG5570">
    <property type="taxonomic scope" value="Bacteria"/>
</dbReference>
<evidence type="ECO:0000313" key="3">
    <source>
        <dbReference type="Proteomes" id="UP000008952"/>
    </source>
</evidence>
<dbReference type="STRING" id="1094558.ME5_00139"/>
<sequence length="56" mass="6321">MGIEAHIEAMARKHEDLETKIEDAITAPSIDDLTISDLKRKKLMLKDAIEKLKSES</sequence>
<accession>J1K3N6</accession>
<gene>
    <name evidence="2" type="ORF">ME5_00139</name>
</gene>
<evidence type="ECO:0000313" key="2">
    <source>
        <dbReference type="EMBL" id="EJF91760.1"/>
    </source>
</evidence>
<dbReference type="InterPro" id="IPR007420">
    <property type="entry name" value="DUF465"/>
</dbReference>
<feature type="coiled-coil region" evidence="1">
    <location>
        <begin position="7"/>
        <end position="55"/>
    </location>
</feature>
<organism evidence="2 3">
    <name type="scientific">Bartonella tamiae Th239</name>
    <dbReference type="NCBI Taxonomy" id="1094558"/>
    <lineage>
        <taxon>Bacteria</taxon>
        <taxon>Pseudomonadati</taxon>
        <taxon>Pseudomonadota</taxon>
        <taxon>Alphaproteobacteria</taxon>
        <taxon>Hyphomicrobiales</taxon>
        <taxon>Bartonellaceae</taxon>
        <taxon>Bartonella</taxon>
    </lineage>
</organism>
<dbReference type="AlphaFoldDB" id="J1K3N6"/>
<dbReference type="HOGENOM" id="CLU_175516_2_2_5"/>
<dbReference type="Gene3D" id="6.10.280.50">
    <property type="match status" value="1"/>
</dbReference>
<dbReference type="RefSeq" id="WP_008037472.1">
    <property type="nucleotide sequence ID" value="NZ_JH725147.1"/>
</dbReference>
<dbReference type="InterPro" id="IPR038444">
    <property type="entry name" value="DUF465_sf"/>
</dbReference>
<protein>
    <recommendedName>
        <fullName evidence="4">DUF465 domain-containing protein</fullName>
    </recommendedName>
</protein>
<dbReference type="Pfam" id="PF04325">
    <property type="entry name" value="DUF465"/>
    <property type="match status" value="1"/>
</dbReference>
<evidence type="ECO:0008006" key="4">
    <source>
        <dbReference type="Google" id="ProtNLM"/>
    </source>
</evidence>
<comment type="caution">
    <text evidence="2">The sequence shown here is derived from an EMBL/GenBank/DDBJ whole genome shotgun (WGS) entry which is preliminary data.</text>
</comment>
<proteinExistence type="predicted"/>
<dbReference type="PATRIC" id="fig|1094558.3.peg.149"/>
<dbReference type="Proteomes" id="UP000008952">
    <property type="component" value="Unassembled WGS sequence"/>
</dbReference>
<reference evidence="2 3" key="1">
    <citation type="submission" date="2012-03" db="EMBL/GenBank/DDBJ databases">
        <title>The Genome Sequence of Bartonella tamiae Th239.</title>
        <authorList>
            <consortium name="The Broad Institute Genome Sequencing Platform"/>
            <consortium name="The Broad Institute Genome Sequencing Center for Infectious Disease"/>
            <person name="Feldgarden M."/>
            <person name="Kirby J."/>
            <person name="Kosoy M."/>
            <person name="Birtles R."/>
            <person name="Probert W.S."/>
            <person name="Chiaraviglio L."/>
            <person name="Young S.K."/>
            <person name="Zeng Q."/>
            <person name="Gargeya S."/>
            <person name="Fitzgerald M."/>
            <person name="Haas B."/>
            <person name="Abouelleil A."/>
            <person name="Alvarado L."/>
            <person name="Arachchi H.M."/>
            <person name="Berlin A."/>
            <person name="Chapman S.B."/>
            <person name="Gearin G."/>
            <person name="Goldberg J."/>
            <person name="Griggs A."/>
            <person name="Gujja S."/>
            <person name="Hansen M."/>
            <person name="Heiman D."/>
            <person name="Howarth C."/>
            <person name="Larimer J."/>
            <person name="Lui A."/>
            <person name="MacDonald P.J.P."/>
            <person name="McCowen C."/>
            <person name="Montmayeur A."/>
            <person name="Murphy C."/>
            <person name="Neiman D."/>
            <person name="Pearson M."/>
            <person name="Priest M."/>
            <person name="Roberts A."/>
            <person name="Saif S."/>
            <person name="Shea T."/>
            <person name="Sisk P."/>
            <person name="Stolte C."/>
            <person name="Sykes S."/>
            <person name="Wortman J."/>
            <person name="Nusbaum C."/>
            <person name="Birren B."/>
        </authorList>
    </citation>
    <scope>NUCLEOTIDE SEQUENCE [LARGE SCALE GENOMIC DNA]</scope>
    <source>
        <strain evidence="2 3">Th239</strain>
    </source>
</reference>
<keyword evidence="1" id="KW-0175">Coiled coil</keyword>